<dbReference type="PANTHER" id="PTHR45527">
    <property type="entry name" value="NONRIBOSOMAL PEPTIDE SYNTHETASE"/>
    <property type="match status" value="1"/>
</dbReference>
<dbReference type="Gene3D" id="3.40.50.1820">
    <property type="entry name" value="alpha/beta hydrolase"/>
    <property type="match status" value="1"/>
</dbReference>
<dbReference type="InterPro" id="IPR009081">
    <property type="entry name" value="PP-bd_ACP"/>
</dbReference>
<dbReference type="FunFam" id="1.10.1200.10:FF:000005">
    <property type="entry name" value="Nonribosomal peptide synthetase 1"/>
    <property type="match status" value="2"/>
</dbReference>
<dbReference type="Gene3D" id="3.30.300.30">
    <property type="match status" value="5"/>
</dbReference>
<dbReference type="PROSITE" id="PS00455">
    <property type="entry name" value="AMP_BINDING"/>
    <property type="match status" value="4"/>
</dbReference>
<dbReference type="GO" id="GO:0005829">
    <property type="term" value="C:cytosol"/>
    <property type="evidence" value="ECO:0007669"/>
    <property type="project" value="TreeGrafter"/>
</dbReference>
<dbReference type="Gene3D" id="2.30.38.10">
    <property type="entry name" value="Luciferase, Domain 3"/>
    <property type="match status" value="1"/>
</dbReference>
<dbReference type="InterPro" id="IPR001242">
    <property type="entry name" value="Condensation_dom"/>
</dbReference>
<dbReference type="FunFam" id="1.10.1200.10:FF:000016">
    <property type="entry name" value="Non-ribosomal peptide synthase"/>
    <property type="match status" value="1"/>
</dbReference>
<dbReference type="InterPro" id="IPR020845">
    <property type="entry name" value="AMP-binding_CS"/>
</dbReference>
<dbReference type="InterPro" id="IPR006162">
    <property type="entry name" value="Ppantetheine_attach_site"/>
</dbReference>
<dbReference type="InterPro" id="IPR000873">
    <property type="entry name" value="AMP-dep_synth/lig_dom"/>
</dbReference>
<dbReference type="Pfam" id="PF00975">
    <property type="entry name" value="Thioesterase"/>
    <property type="match status" value="1"/>
</dbReference>
<dbReference type="InterPro" id="IPR020806">
    <property type="entry name" value="PKS_PP-bd"/>
</dbReference>
<dbReference type="Gene3D" id="3.30.559.30">
    <property type="entry name" value="Nonribosomal peptide synthetase, condensation domain"/>
    <property type="match status" value="5"/>
</dbReference>
<dbReference type="SUPFAM" id="SSF53335">
    <property type="entry name" value="S-adenosyl-L-methionine-dependent methyltransferases"/>
    <property type="match status" value="1"/>
</dbReference>
<dbReference type="NCBIfam" id="TIGR01720">
    <property type="entry name" value="NRPS-para261"/>
    <property type="match status" value="1"/>
</dbReference>
<keyword evidence="4" id="KW-0597">Phosphoprotein</keyword>
<keyword evidence="5" id="KW-0677">Repeat</keyword>
<dbReference type="PANTHER" id="PTHR45527:SF1">
    <property type="entry name" value="FATTY ACID SYNTHASE"/>
    <property type="match status" value="1"/>
</dbReference>
<dbReference type="InterPro" id="IPR010060">
    <property type="entry name" value="NRPS_synth"/>
</dbReference>
<evidence type="ECO:0000256" key="5">
    <source>
        <dbReference type="ARBA" id="ARBA00022737"/>
    </source>
</evidence>
<dbReference type="Pfam" id="PF00501">
    <property type="entry name" value="AMP-binding"/>
    <property type="match status" value="4"/>
</dbReference>
<dbReference type="SMART" id="SM01294">
    <property type="entry name" value="PKS_PP_betabranch"/>
    <property type="match status" value="1"/>
</dbReference>
<feature type="domain" description="Carrier" evidence="7">
    <location>
        <begin position="967"/>
        <end position="1041"/>
    </location>
</feature>
<accession>A0A5B1BV16</accession>
<dbReference type="InterPro" id="IPR001031">
    <property type="entry name" value="Thioesterase"/>
</dbReference>
<evidence type="ECO:0000256" key="2">
    <source>
        <dbReference type="ARBA" id="ARBA00006432"/>
    </source>
</evidence>
<evidence type="ECO:0000256" key="1">
    <source>
        <dbReference type="ARBA" id="ARBA00001957"/>
    </source>
</evidence>
<organism evidence="8 9">
    <name type="scientific">Mycobacterium simiae</name>
    <name type="common">Mycobacterium habana</name>
    <dbReference type="NCBI Taxonomy" id="1784"/>
    <lineage>
        <taxon>Bacteria</taxon>
        <taxon>Bacillati</taxon>
        <taxon>Actinomycetota</taxon>
        <taxon>Actinomycetes</taxon>
        <taxon>Mycobacteriales</taxon>
        <taxon>Mycobacteriaceae</taxon>
        <taxon>Mycobacterium</taxon>
        <taxon>Mycobacterium simiae complex</taxon>
    </lineage>
</organism>
<protein>
    <submittedName>
        <fullName evidence="8">Amino acid adenylation domain-containing protein</fullName>
    </submittedName>
</protein>
<dbReference type="Gene3D" id="3.30.559.10">
    <property type="entry name" value="Chloramphenicol acetyltransferase-like domain"/>
    <property type="match status" value="5"/>
</dbReference>
<dbReference type="Pfam" id="PF00550">
    <property type="entry name" value="PP-binding"/>
    <property type="match status" value="4"/>
</dbReference>
<dbReference type="GO" id="GO:0031177">
    <property type="term" value="F:phosphopantetheine binding"/>
    <property type="evidence" value="ECO:0007669"/>
    <property type="project" value="InterPro"/>
</dbReference>
<dbReference type="Gene3D" id="3.40.50.150">
    <property type="entry name" value="Vaccinia Virus protein VP39"/>
    <property type="match status" value="1"/>
</dbReference>
<dbReference type="GO" id="GO:0008610">
    <property type="term" value="P:lipid biosynthetic process"/>
    <property type="evidence" value="ECO:0007669"/>
    <property type="project" value="UniProtKB-ARBA"/>
</dbReference>
<dbReference type="InterPro" id="IPR045851">
    <property type="entry name" value="AMP-bd_C_sf"/>
</dbReference>
<dbReference type="UniPathway" id="UPA00011"/>
<keyword evidence="9" id="KW-1185">Reference proteome</keyword>
<evidence type="ECO:0000313" key="8">
    <source>
        <dbReference type="EMBL" id="KAA1251173.1"/>
    </source>
</evidence>
<dbReference type="FunFam" id="3.40.50.980:FF:000001">
    <property type="entry name" value="Non-ribosomal peptide synthetase"/>
    <property type="match status" value="4"/>
</dbReference>
<dbReference type="RefSeq" id="WP_149653041.1">
    <property type="nucleotide sequence ID" value="NZ_VTZN01000021.1"/>
</dbReference>
<dbReference type="InterPro" id="IPR036736">
    <property type="entry name" value="ACP-like_sf"/>
</dbReference>
<dbReference type="Proteomes" id="UP000324701">
    <property type="component" value="Unassembled WGS sequence"/>
</dbReference>
<evidence type="ECO:0000259" key="7">
    <source>
        <dbReference type="PROSITE" id="PS50075"/>
    </source>
</evidence>
<comment type="similarity">
    <text evidence="2">Belongs to the ATP-dependent AMP-binding enzyme family.</text>
</comment>
<dbReference type="SUPFAM" id="SSF56801">
    <property type="entry name" value="Acetyl-CoA synthetase-like"/>
    <property type="match status" value="4"/>
</dbReference>
<dbReference type="Gene3D" id="1.10.1200.10">
    <property type="entry name" value="ACP-like"/>
    <property type="match status" value="3"/>
</dbReference>
<evidence type="ECO:0000313" key="9">
    <source>
        <dbReference type="Proteomes" id="UP000324701"/>
    </source>
</evidence>
<dbReference type="SUPFAM" id="SSF52777">
    <property type="entry name" value="CoA-dependent acyltransferases"/>
    <property type="match status" value="10"/>
</dbReference>
<dbReference type="FunFam" id="3.30.559.10:FF:000012">
    <property type="entry name" value="Non-ribosomal peptide synthetase"/>
    <property type="match status" value="2"/>
</dbReference>
<dbReference type="InterPro" id="IPR029058">
    <property type="entry name" value="AB_hydrolase_fold"/>
</dbReference>
<dbReference type="GO" id="GO:0072330">
    <property type="term" value="P:monocarboxylic acid biosynthetic process"/>
    <property type="evidence" value="ECO:0007669"/>
    <property type="project" value="UniProtKB-ARBA"/>
</dbReference>
<keyword evidence="6" id="KW-0045">Antibiotic biosynthesis</keyword>
<dbReference type="FunFam" id="3.30.300.30:FF:000010">
    <property type="entry name" value="Enterobactin synthetase component F"/>
    <property type="match status" value="3"/>
</dbReference>
<dbReference type="Pfam" id="PF13193">
    <property type="entry name" value="AMP-binding_C"/>
    <property type="match status" value="2"/>
</dbReference>
<feature type="domain" description="Carrier" evidence="7">
    <location>
        <begin position="2464"/>
        <end position="2539"/>
    </location>
</feature>
<dbReference type="FunFam" id="3.40.50.12780:FF:000012">
    <property type="entry name" value="Non-ribosomal peptide synthetase"/>
    <property type="match status" value="4"/>
</dbReference>
<dbReference type="CDD" id="cd02440">
    <property type="entry name" value="AdoMet_MTases"/>
    <property type="match status" value="1"/>
</dbReference>
<dbReference type="PROSITE" id="PS50075">
    <property type="entry name" value="CARRIER"/>
    <property type="match status" value="4"/>
</dbReference>
<dbReference type="PROSITE" id="PS00012">
    <property type="entry name" value="PHOSPHOPANTETHEINE"/>
    <property type="match status" value="4"/>
</dbReference>
<dbReference type="InterPro" id="IPR029063">
    <property type="entry name" value="SAM-dependent_MTases_sf"/>
</dbReference>
<dbReference type="Gene3D" id="3.40.50.12780">
    <property type="entry name" value="N-terminal domain of ligase-like"/>
    <property type="match status" value="3"/>
</dbReference>
<dbReference type="SUPFAM" id="SSF53474">
    <property type="entry name" value="alpha/beta-Hydrolases"/>
    <property type="match status" value="1"/>
</dbReference>
<gene>
    <name evidence="8" type="ORF">F0Q45_05845</name>
</gene>
<dbReference type="GO" id="GO:0009403">
    <property type="term" value="P:toxin biosynthetic process"/>
    <property type="evidence" value="ECO:0007669"/>
    <property type="project" value="UniProtKB-ARBA"/>
</dbReference>
<reference evidence="8 9" key="1">
    <citation type="submission" date="2019-09" db="EMBL/GenBank/DDBJ databases">
        <title>Report of infection by Mycobacterium simiae a patient suffering from pulmonary tuberculosis.</title>
        <authorList>
            <person name="Mohanty P.S."/>
            <person name="Bansal A.K."/>
            <person name="Singh H."/>
            <person name="Sharma S."/>
            <person name="Patil S.A."/>
            <person name="Upadhaya P."/>
            <person name="Singh P.K."/>
            <person name="Kumar D."/>
            <person name="Kumar S."/>
            <person name="Singh R.K."/>
            <person name="Chaudhary B."/>
        </authorList>
    </citation>
    <scope>NUCLEOTIDE SEQUENCE [LARGE SCALE GENOMIC DNA]</scope>
    <source>
        <strain evidence="8 9">JAL-560-SIM</strain>
    </source>
</reference>
<keyword evidence="3" id="KW-0596">Phosphopantetheine</keyword>
<dbReference type="GO" id="GO:0003824">
    <property type="term" value="F:catalytic activity"/>
    <property type="evidence" value="ECO:0007669"/>
    <property type="project" value="InterPro"/>
</dbReference>
<dbReference type="EMBL" id="VTZN01000021">
    <property type="protein sequence ID" value="KAA1251173.1"/>
    <property type="molecule type" value="Genomic_DNA"/>
</dbReference>
<sequence length="5316" mass="570075">MMFDEPKFPLTRGQLGIWLSQEAGCSPTEWQIGQFVIIEGAVPRSLLEQAIRQVVDEAEPIRAAFFEVGGRVYQQVIDHPNFEVDFDDLAGFDDAVQRAREHASLIHSVPMPLAGPLFKFALFRTRPDQVYLFVCIHHLVADGFTAALIVNRIAAVYSALECGDSIPRALFGSLQDLIDSELEYEASVDFSEDRSYWTEAPLPHCAPAYPLQPTACQPGTGSTRIQLDPAILSRMHDLCDVLDIRRSSLITAACAIVVRNSSVSGPEVVLDFPVSRRVSRQSKLFPGMVAGIVPLALKMSPLATIAGFCEHVDTQIQSALRHQRFPVYEWQNAGNPANVGQPAARVNVNLIPEFSVAPFGSAPATLVVTNITHVDHFGFFFFRYGDQLFLQTAGAGQPFSDFDVSELVRRLERVLVAMAADPGGLVSSIDVLDAGELAWLDEWGHRAVLARPVAAGLAALSIPGLFATQVGATPDAVALVFAGRSWTYRELDEAANRLAHRLVGVGVGCGDVVALLFERSAEAVIAIVAVLKTGAAYLPIDPLYPDARVGFMLADAAPVAAISTARLRSRLDGHDLMVLDIEDPAIQQCPGVGLPIPAADNIAYLIYTSGTTGIPKGVAITHLNVIQLFSELDSKLPAGGVWSQWHSYAFDVSVWEIWGALLHGGRLLVVPESVARSPEDLHALLVAEQVGVLSQTPSAFYALQTADRLAPELGRQLALQTVVLAGEALEPQRLRPWLNNHPGSPKLVNMYGTTETTVHASHRQIDASDTGSTDSPIGAPLPNLAFFVLDGWLQPVPAGVAGELYVAGAGVGCGYWRRSSLTASRFIACPFQRGGTPGQRMYRTGDVVQWGADGQLRYLGRVDDQVKIRGYRVELGEVRTAMAEVAGVDQAVAIVREDHPGDKRLIGYVTGVADPVEVRAALADRLPGYLVPAAVVALAALPLTVNGKLDICALPAPEYTNADHYLAASTPTEQILAGIYARVLGVERVGVEASFFDLGGDSILATHVVALARAAGVVCRPRDIFVEQTVSRLARVCKAVGGQGDPAEDGIGMISPTPIMRWLQSVPGPVDEFNQMALVSAPAGVDETDVVVLLQALLDRHAMLRLRVDNDAAGQWSLSVAERGLVDARSCLQRVDFLSDAALATARARLDPSTGAMLSALWIAHSAELVLIVHHLAVDAVSWRILLDDLNTAWERHRAGLELTWPDQGTSFRQWAELLNDYARNPAVSELADTWRQVAAVPAGLLAVRPADTFATAGQSSFLLDAATTRMLLGEVPAAFHAGVQDILLIGFALAWTQFLGSGNAPMLIDVEGHGRHEEVASGIDLSHTVGWFTTKYPIALALDQQGLAWTQVAGGEVALGALIKDAKEKLRALPDGLTYGLMRYLNPDVALPDSDPAIGFNYLGRTGTPPARPSATDSWRIDRWGSLFTDHGSAGLPMPLTHTVEVNAAVTDTDAGLQLRADWTWATSALASEQISQLNRLWFAALGGICTHVRRGGGGFTPSDFVPARLNQQQIDELEHRYRIADVLPLTPLQRGLLFHADTAQRGDDPYAVQLTIDLAGPVDRERLRAAVQTVVGRHPQLTARFWRQFDEPVQILVEDPSAPWRCAEASSDELAERVRAVERAAVCDVGDAPLFRAALINSAVDQHQLVLTTHHLVADGWSMPILLREIMASYRGERLEVAGQFRSYLTWLAGRDHESACAAWHSALDGLVSPTLVGPPDRLGVGPREMQFFRLPTYVMRAITELARCCHTTVSTVLQSAWAQLLVWLTGQHDVVFGMAVAGRPAELADVESMAGLFVNTVPVRARFTANTTAAQLLNQLQTLHNSTLEYEHLALSEIHRVTGHEQLFDTLFVYENYPVDTTASLGAADLAVTEVSHHSSTHYPLSIQVVPGDQLGVWVAFRTDVFTAASIETLVRRWQRVLVAMAADPGGLVSSIDVLDAGELAWLDEWGHRAVLARPVAAGLAALSIPGLFATQVGATPDAVALVFAGRSWTYRELDEAANRLAHRLVGVGVGCGDVVALLFERSAEAVIAIVAVLKTGAAYLPIDPLYPDARVGFMLADAAPVAAISTARLRSRLDGHDLMVLDIEDPAIQQCPGVGLPIPAADNIAYLIYTSGTTGAPKGVAVAHQTVTRAMETLFFGLPEPADEQVWTQWHSYGFDVSVWEICGALLNGGRLVVVPEAVVGSPEELHALLVSERVTILNQTPSAVRALTPDGLESVSLIVAGEACPAELVDKWAPGRVMINAYGPTETWYASASAPLTAGSGKPPIGTPLAGTAFFVLDGRLRLVPVGVAGELYVAGTGIGCGYWRRAGLTASRFVACPFGGGGMLGQRMYRTGDLVRWGTDGQLHHLGRTDDQVKIRGYRVELGEVTAALAEVAGVERAVAIAREDRPGDKRLVGYVTGTAAPVEVRAALADKLPAYLVPAAVVVISSFPLTVNGKLDTRALPAPDYTDTDRYRPPTTPTEEILTAVYARVLGLQRVGIDESFFDLGGDSLLAMRVITAINATLDADLSVRTVFEAPTVGLLAAHIGVGKSRALALRPWVRPAVIPLSFAQRRLWFFDQFEGPSPVYNIAVALRLAGELDGQALQAALADVVARHESLRTVFVAAEGVPQQVVLAADQADFGWQVIDATGCNAEGVRAAVDDVAGYAFDLAVEIPLRAMLFAVADDEHVLVLVVHHIAADGWSLRPLMADLGVAYASRCAGQAPGWAPLAVQYVDYTLWQRERLGELEDPHSGIAAQLAYWERALAGLPERLSLPTDRRYPPVADHRGASVGVEWSAGLQQRVARLAREHNATSFMVIQAALAALLAQLCATDDVPIGIAVAGRADHALDDLVGMFVNALVLRIQMTGNPTSSELLAQVRARCLQAFDHQDVPFEVLVERLNPTRSLTHHPLIQVMLAWQNFTGANTAGDLLAGLSLGDLEVTPLPADTHAGRMDLVFYLGERWTSSGQPAGIGGAVEFRTDVFDAGSIQTLVARLERLLEAMTADPGRSLSSIDVLDESEHAQLDGWGNRAALAQAAAAGPVSIPGLFAARVGETPDAVALVCAAQSWTYRELDEAANRLAHRLVGVGVGPGHAVALLFERSGQAIIALLAVLKTGAAYVPIDPAYPDTRIAFMLRDTAPAAAITTTAALRDRLAEHELRVIDIDDPATQDYPATELPIPAAENIAYLIYTSGTTGVPKGVAVTHHNVTQFTGNLSTHVPVAGVWAQWHSYAFDASVEEIWGALLHGGRLVVVTEPVARSPEDLHALLVAEKVDVLSQTPSALRALSPQGLEALTLVVGAEACPAELIDQWAPGRVMINTYGPTETTVNATMSAPLVAGSGVPPIGTPLPGAGLFVLDRWLRPVPVGVPGELYVAGTGVGAGYWRRPALTASRFLACPFGGAEAPGMRMYRTGDVVLWRGDGQLHYVGRADEQVKIRGYRIECGEVEAVLASHPRVAQAVVTARTFAGASEQHLVGYVVLDRQATLTREPGREAELVEQWRRLYSGEDSSGLTDEAPSQLGEDFRGWNSSYSGAPIPLEQMQEWRAAVVNRIRGLRAARILEIGVGSGLLLARLAPDCVEYWGTDFSATTIQSLQAALASVPWSNKVQLRVQPAHVADGLPVGHFDAVVLNSVVQYFPSARYLLDVLQLAMRLLAPGGAILIGDVRNLTLLEAFTTGMLCADGADGEQALALTHERVLREMVAEQELLLAPEFFVALPQHLPDIAAVDVQLKQMESVNELSGYRYEVVLRKTPVVVRSLADLPAQPWERFASLTALGEYLQSQQPPGGLRVTGVPHSGIGPDVAMAQALAAASERVRAAQRCVATPTSDAVLPHQCVLLGKKLGYAVAVTLSPVAGLIDLIFTRVGDSPSNEPSAALSDLYLPATAPRHLGDYVNDPSSLDRAAELRRYTATQLPGYMVPAAIMIVEALPLTPNGKLDRQALPAPDFASGTAHRAPRDQQEQMLAALFAEVLGLNRVGIDDGFFDLGGHSLSATRLVARIQAELQNEVPLRAVFEAPTVCQLADWLAAHSQGQTPVALRPWVRPAVIPLSFAQRRLWFFDQFEGPSPVYNIAVALRLAGELDGQALQAALADVVARHESLRTVFVAAEGVPQQVVLAADQADFGWQVIDATGCNAEGVRAAVDDVAGYAFDLAVEIPLRAMLFAVADDEHVLVLVVHHIAADGWSLRPLMADLGVAYASRCAGQAPGWAPLAVQYVDYTLWQRERLGELEDPHSGIAAQLAYWERALAGLPERLSLPTDRRYPPVADHRGASVGVEWSAGLQQRVARLAREHNATSFMVIQAALAALLAQLCATDDVPIGIAVAGRADHALDDLVGMFVNTLVLRVALAGDSTVSELLAQVRSGSLAAYEHQEVPFEVLVDRLNPVRSLSHHPLVQVVLAWQNNAAAEPAIGDLEVTPIPIDTQSSPMDLVLSVAERFTDTGRPAGIAGDVKFRTDVYDPATIRTLIERIERMLEAMTTDPHQRLSSIDVLDDAERAHLDAIGNRAVLTRPVSTAASIPELFAGQAVRTPETVAVVCGQCSFTYRELDAAANQLARLLTDNRVGPGDVVAVLLEPSIQAIASILAVLKSGAAYLPIDPNHPDTRIAFMIADAAPVIAIASATLRDRLDGHDVVVIDAEDPRISSYPCDSLPSPTPDDLAYIIYTSGTTGVPKGVGITHRNVIQLFASLDAGIVPRAGQVWTQCHSYAFDVSVWEMWGALLHGGRLVVVPEAVVCSAEAFHALLQSQHVDVLTQTPSALGELSPQELATPTLVVVGETCPAELVRRWAPGRKMINAYGPTETAMCVTVSAPLTAGSGDAPIGSPVSGAALVVLDQWLRPVPVGVAGELYVAGAGVGCGYWRRAGLTGSRFVANPFGGIGTRLYRTGDLARWGADGQLQYLGRADEQVKIRGYRVELGEIRAALAEFTGVDQAVVVVREDLPGQKRLVGYVTGTADPVQLRAALTERLPAYMVPSAVTALPALPLTGNGKLDARSLPAPEYSDTGRYRAPSTPTEEIMADIYAQVLGLERVGVDDSFFDLGGDSLSAMRVIAAVNTKFDTDLSVRMLFADSTVGGMSRRLGEYGGPVDELFPLETLNEGTGAPLFCIHPGGGVSWSYRGLAQYLQCPIIGIQQVAQYGEVEPQSISDMAKNYADRIQAFRPSGPYHLLGWSFGGLVAHEVAVELQRRGGSVPRLILLDSAPRLNGSALEHDDELVEREVLEEISRSSGRAGDVVLPSRRLVGALMKNMNANRDLCLQERTPGVFNGGVVIFSAARSVSECDSPLRQSWRPYVNGEITECSVDCAHADMLTAESLSVYGEQLGTFLSAR</sequence>
<dbReference type="GO" id="GO:0017000">
    <property type="term" value="P:antibiotic biosynthetic process"/>
    <property type="evidence" value="ECO:0007669"/>
    <property type="project" value="UniProtKB-KW"/>
</dbReference>
<name>A0A5B1BV16_MYCSI</name>
<feature type="domain" description="Carrier" evidence="7">
    <location>
        <begin position="3945"/>
        <end position="4020"/>
    </location>
</feature>
<evidence type="ECO:0000256" key="3">
    <source>
        <dbReference type="ARBA" id="ARBA00022450"/>
    </source>
</evidence>
<dbReference type="NCBIfam" id="TIGR01733">
    <property type="entry name" value="AA-adenyl-dom"/>
    <property type="match status" value="4"/>
</dbReference>
<dbReference type="Pfam" id="PF08242">
    <property type="entry name" value="Methyltransf_12"/>
    <property type="match status" value="1"/>
</dbReference>
<dbReference type="NCBIfam" id="NF003417">
    <property type="entry name" value="PRK04813.1"/>
    <property type="match status" value="5"/>
</dbReference>
<evidence type="ECO:0000256" key="4">
    <source>
        <dbReference type="ARBA" id="ARBA00022553"/>
    </source>
</evidence>
<dbReference type="OrthoDB" id="4501954at2"/>
<dbReference type="InterPro" id="IPR013217">
    <property type="entry name" value="Methyltransf_12"/>
</dbReference>
<dbReference type="GO" id="GO:0043041">
    <property type="term" value="P:amino acid activation for nonribosomal peptide biosynthetic process"/>
    <property type="evidence" value="ECO:0007669"/>
    <property type="project" value="TreeGrafter"/>
</dbReference>
<feature type="domain" description="Carrier" evidence="7">
    <location>
        <begin position="4997"/>
        <end position="5072"/>
    </location>
</feature>
<dbReference type="InterPro" id="IPR023213">
    <property type="entry name" value="CAT-like_dom_sf"/>
</dbReference>
<dbReference type="Gene3D" id="3.40.50.980">
    <property type="match status" value="2"/>
</dbReference>
<comment type="cofactor">
    <cofactor evidence="1">
        <name>pantetheine 4'-phosphate</name>
        <dbReference type="ChEBI" id="CHEBI:47942"/>
    </cofactor>
</comment>
<comment type="caution">
    <text evidence="8">The sequence shown here is derived from an EMBL/GenBank/DDBJ whole genome shotgun (WGS) entry which is preliminary data.</text>
</comment>
<dbReference type="SUPFAM" id="SSF47336">
    <property type="entry name" value="ACP-like"/>
    <property type="match status" value="4"/>
</dbReference>
<proteinExistence type="inferred from homology"/>
<dbReference type="SMART" id="SM00823">
    <property type="entry name" value="PKS_PP"/>
    <property type="match status" value="4"/>
</dbReference>
<dbReference type="InterPro" id="IPR010071">
    <property type="entry name" value="AA_adenyl_dom"/>
</dbReference>
<dbReference type="CDD" id="cd19540">
    <property type="entry name" value="LCL_NRPS-like"/>
    <property type="match status" value="2"/>
</dbReference>
<evidence type="ECO:0000256" key="6">
    <source>
        <dbReference type="ARBA" id="ARBA00023194"/>
    </source>
</evidence>
<dbReference type="Pfam" id="PF00668">
    <property type="entry name" value="Condensation"/>
    <property type="match status" value="5"/>
</dbReference>
<dbReference type="InterPro" id="IPR025110">
    <property type="entry name" value="AMP-bd_C"/>
</dbReference>
<dbReference type="InterPro" id="IPR042099">
    <property type="entry name" value="ANL_N_sf"/>
</dbReference>